<evidence type="ECO:0008006" key="3">
    <source>
        <dbReference type="Google" id="ProtNLM"/>
    </source>
</evidence>
<keyword evidence="2" id="KW-1185">Reference proteome</keyword>
<sequence length="72" mass="8195">MELSFPGFSLHYDKWIRKHPILFHSPPPPIKKNASVLFCRPMNVNSGRPGNGREDKIQLMEYNAIEVSSTGL</sequence>
<comment type="caution">
    <text evidence="1">The sequence shown here is derived from an EMBL/GenBank/DDBJ whole genome shotgun (WGS) entry which is preliminary data.</text>
</comment>
<protein>
    <recommendedName>
        <fullName evidence="3">Ycf15</fullName>
    </recommendedName>
</protein>
<proteinExistence type="predicted"/>
<reference evidence="1 2" key="1">
    <citation type="submission" date="2021-06" db="EMBL/GenBank/DDBJ databases">
        <title>Caerostris extrusa draft genome.</title>
        <authorList>
            <person name="Kono N."/>
            <person name="Arakawa K."/>
        </authorList>
    </citation>
    <scope>NUCLEOTIDE SEQUENCE [LARGE SCALE GENOMIC DNA]</scope>
</reference>
<dbReference type="Proteomes" id="UP001054945">
    <property type="component" value="Unassembled WGS sequence"/>
</dbReference>
<dbReference type="AlphaFoldDB" id="A0AAV4T5I6"/>
<organism evidence="1 2">
    <name type="scientific">Caerostris extrusa</name>
    <name type="common">Bark spider</name>
    <name type="synonym">Caerostris bankana</name>
    <dbReference type="NCBI Taxonomy" id="172846"/>
    <lineage>
        <taxon>Eukaryota</taxon>
        <taxon>Metazoa</taxon>
        <taxon>Ecdysozoa</taxon>
        <taxon>Arthropoda</taxon>
        <taxon>Chelicerata</taxon>
        <taxon>Arachnida</taxon>
        <taxon>Araneae</taxon>
        <taxon>Araneomorphae</taxon>
        <taxon>Entelegynae</taxon>
        <taxon>Araneoidea</taxon>
        <taxon>Araneidae</taxon>
        <taxon>Caerostris</taxon>
    </lineage>
</organism>
<dbReference type="EMBL" id="BPLR01010412">
    <property type="protein sequence ID" value="GIY39153.1"/>
    <property type="molecule type" value="Genomic_DNA"/>
</dbReference>
<accession>A0AAV4T5I6</accession>
<evidence type="ECO:0000313" key="1">
    <source>
        <dbReference type="EMBL" id="GIY39153.1"/>
    </source>
</evidence>
<gene>
    <name evidence="1" type="ORF">CEXT_593301</name>
</gene>
<name>A0AAV4T5I6_CAEEX</name>
<evidence type="ECO:0000313" key="2">
    <source>
        <dbReference type="Proteomes" id="UP001054945"/>
    </source>
</evidence>